<evidence type="ECO:0000256" key="2">
    <source>
        <dbReference type="ARBA" id="ARBA00023239"/>
    </source>
</evidence>
<dbReference type="InterPro" id="IPR002220">
    <property type="entry name" value="DapA-like"/>
</dbReference>
<evidence type="ECO:0000256" key="1">
    <source>
        <dbReference type="ARBA" id="ARBA00007592"/>
    </source>
</evidence>
<keyword evidence="5" id="KW-1185">Reference proteome</keyword>
<sequence length="303" mass="33283">MRISVDRSKFEGVFSLLLTPFLKSGAVDWKTYERYVDWQLAKRPHGLFAVCGSSDMKWLTLEERLELARIAVKRAGDVPVAATGNLLPDPADHRDEVRRMAETGVAAVVLVPPPGMGTDQKRLGQHFAVLAEEAGCPVIVYEWPMVQPYLLDAGIYGELVQQQGLIGIKDTTCTMEGIAAKIEAAPESVVYQANHPFMLDAIRKGARGIMAISTAANADLVIDFWNSAVAGDAAAVEKHRTLVMLDNVLTHQGGYNATAKLLANLQGMEMELVCRNPIVLRDETIKVVELFHEMVYQIPNAVK</sequence>
<dbReference type="EMBL" id="CP091430">
    <property type="protein sequence ID" value="UVI29581.1"/>
    <property type="molecule type" value="Genomic_DNA"/>
</dbReference>
<dbReference type="InterPro" id="IPR013785">
    <property type="entry name" value="Aldolase_TIM"/>
</dbReference>
<dbReference type="PANTHER" id="PTHR12128">
    <property type="entry name" value="DIHYDRODIPICOLINATE SYNTHASE"/>
    <property type="match status" value="1"/>
</dbReference>
<evidence type="ECO:0000256" key="3">
    <source>
        <dbReference type="PIRNR" id="PIRNR001365"/>
    </source>
</evidence>
<proteinExistence type="inferred from homology"/>
<dbReference type="PIRSF" id="PIRSF001365">
    <property type="entry name" value="DHDPS"/>
    <property type="match status" value="1"/>
</dbReference>
<dbReference type="CDD" id="cd00408">
    <property type="entry name" value="DHDPS-like"/>
    <property type="match status" value="1"/>
</dbReference>
<comment type="similarity">
    <text evidence="1 3">Belongs to the DapA family.</text>
</comment>
<evidence type="ECO:0000313" key="4">
    <source>
        <dbReference type="EMBL" id="UVI29581.1"/>
    </source>
</evidence>
<dbReference type="Gene3D" id="3.20.20.70">
    <property type="entry name" value="Aldolase class I"/>
    <property type="match status" value="1"/>
</dbReference>
<dbReference type="PANTHER" id="PTHR12128:SF66">
    <property type="entry name" value="4-HYDROXY-2-OXOGLUTARATE ALDOLASE, MITOCHONDRIAL"/>
    <property type="match status" value="1"/>
</dbReference>
<reference evidence="4" key="1">
    <citation type="submission" date="2022-01" db="EMBL/GenBank/DDBJ databases">
        <title>Paenibacillus spongiae sp. nov., isolated from marine sponge.</title>
        <authorList>
            <person name="Li Z."/>
            <person name="Zhang M."/>
        </authorList>
    </citation>
    <scope>NUCLEOTIDE SEQUENCE</scope>
    <source>
        <strain evidence="4">PHS-Z3</strain>
    </source>
</reference>
<accession>A0ABY5S6P6</accession>
<dbReference type="RefSeq" id="WP_258385670.1">
    <property type="nucleotide sequence ID" value="NZ_CP091430.1"/>
</dbReference>
<gene>
    <name evidence="4" type="ORF">L1F29_29895</name>
</gene>
<protein>
    <submittedName>
        <fullName evidence="4">Dihydrodipicolinate synthase family protein</fullName>
    </submittedName>
</protein>
<keyword evidence="2 3" id="KW-0456">Lyase</keyword>
<dbReference type="Pfam" id="PF00701">
    <property type="entry name" value="DHDPS"/>
    <property type="match status" value="1"/>
</dbReference>
<dbReference type="Proteomes" id="UP001057877">
    <property type="component" value="Chromosome"/>
</dbReference>
<name>A0ABY5S6P6_9BACL</name>
<organism evidence="4 5">
    <name type="scientific">Paenibacillus spongiae</name>
    <dbReference type="NCBI Taxonomy" id="2909671"/>
    <lineage>
        <taxon>Bacteria</taxon>
        <taxon>Bacillati</taxon>
        <taxon>Bacillota</taxon>
        <taxon>Bacilli</taxon>
        <taxon>Bacillales</taxon>
        <taxon>Paenibacillaceae</taxon>
        <taxon>Paenibacillus</taxon>
    </lineage>
</organism>
<dbReference type="SMART" id="SM01130">
    <property type="entry name" value="DHDPS"/>
    <property type="match status" value="1"/>
</dbReference>
<dbReference type="SUPFAM" id="SSF51569">
    <property type="entry name" value="Aldolase"/>
    <property type="match status" value="1"/>
</dbReference>
<evidence type="ECO:0000313" key="5">
    <source>
        <dbReference type="Proteomes" id="UP001057877"/>
    </source>
</evidence>